<dbReference type="SMART" id="SM00175">
    <property type="entry name" value="RAB"/>
    <property type="match status" value="1"/>
</dbReference>
<dbReference type="SMART" id="SM00173">
    <property type="entry name" value="RAS"/>
    <property type="match status" value="1"/>
</dbReference>
<reference evidence="3" key="1">
    <citation type="submission" date="2016-10" db="EMBL/GenBank/DDBJ databases">
        <authorList>
            <person name="Benchimol M."/>
            <person name="Almeida L.G."/>
            <person name="Vasconcelos A.T."/>
            <person name="Perreira-Neves A."/>
            <person name="Rosa I.A."/>
            <person name="Tasca T."/>
            <person name="Bogo M.R."/>
            <person name="de Souza W."/>
        </authorList>
    </citation>
    <scope>NUCLEOTIDE SEQUENCE [LARGE SCALE GENOMIC DNA]</scope>
    <source>
        <strain evidence="3">K</strain>
    </source>
</reference>
<dbReference type="Pfam" id="PF00071">
    <property type="entry name" value="Ras"/>
    <property type="match status" value="1"/>
</dbReference>
<proteinExistence type="predicted"/>
<dbReference type="Gene3D" id="3.40.50.300">
    <property type="entry name" value="P-loop containing nucleotide triphosphate hydrolases"/>
    <property type="match status" value="1"/>
</dbReference>
<evidence type="ECO:0000256" key="2">
    <source>
        <dbReference type="ARBA" id="ARBA00023134"/>
    </source>
</evidence>
<dbReference type="GO" id="GO:0007264">
    <property type="term" value="P:small GTPase-mediated signal transduction"/>
    <property type="evidence" value="ECO:0007669"/>
    <property type="project" value="InterPro"/>
</dbReference>
<dbReference type="VEuPathDB" id="TrichDB:TRFO_14450"/>
<dbReference type="EMBL" id="MLAK01000272">
    <property type="protein sequence ID" value="OHT15098.1"/>
    <property type="molecule type" value="Genomic_DNA"/>
</dbReference>
<keyword evidence="1" id="KW-0547">Nucleotide-binding</keyword>
<dbReference type="InterPro" id="IPR001806">
    <property type="entry name" value="Small_GTPase"/>
</dbReference>
<protein>
    <submittedName>
        <fullName evidence="3">Rho-related GTP-binding protein RhoQ</fullName>
    </submittedName>
</protein>
<dbReference type="AlphaFoldDB" id="A0A1J4KVC5"/>
<keyword evidence="4" id="KW-1185">Reference proteome</keyword>
<dbReference type="Proteomes" id="UP000179807">
    <property type="component" value="Unassembled WGS sequence"/>
</dbReference>
<keyword evidence="2" id="KW-0342">GTP-binding</keyword>
<dbReference type="PROSITE" id="PS51420">
    <property type="entry name" value="RHO"/>
    <property type="match status" value="1"/>
</dbReference>
<name>A0A1J4KVC5_9EUKA</name>
<evidence type="ECO:0000313" key="4">
    <source>
        <dbReference type="Proteomes" id="UP000179807"/>
    </source>
</evidence>
<dbReference type="GeneID" id="94832527"/>
<dbReference type="GO" id="GO:0003924">
    <property type="term" value="F:GTPase activity"/>
    <property type="evidence" value="ECO:0007669"/>
    <property type="project" value="InterPro"/>
</dbReference>
<dbReference type="RefSeq" id="XP_068368234.1">
    <property type="nucleotide sequence ID" value="XM_068497823.1"/>
</dbReference>
<dbReference type="SUPFAM" id="SSF52540">
    <property type="entry name" value="P-loop containing nucleoside triphosphate hydrolases"/>
    <property type="match status" value="1"/>
</dbReference>
<dbReference type="GO" id="GO:0005525">
    <property type="term" value="F:GTP binding"/>
    <property type="evidence" value="ECO:0007669"/>
    <property type="project" value="UniProtKB-KW"/>
</dbReference>
<sequence>MSSSYKTIVFIGDCIGKTCFISQLKNQVYPTDFCPTVFDCCSIEREIGGKMRKLSLYDSSGLSDLLEIRKKLYGPSRLFVICFSVVSKRSFDQVVLNWIPEVKAYSPNSPYFLLGLQTDLRNDNRTNINNLDRTVYTKDEGKIYAVTINALGYSECSNRSVEEVKAAFDDICKAFFPERKFSLFHHGSK</sequence>
<gene>
    <name evidence="3" type="primary">RHOQ</name>
    <name evidence="3" type="ORF">TRFO_14450</name>
</gene>
<dbReference type="PRINTS" id="PR00449">
    <property type="entry name" value="RASTRNSFRMNG"/>
</dbReference>
<dbReference type="InterPro" id="IPR027417">
    <property type="entry name" value="P-loop_NTPase"/>
</dbReference>
<organism evidence="3 4">
    <name type="scientific">Tritrichomonas foetus</name>
    <dbReference type="NCBI Taxonomy" id="1144522"/>
    <lineage>
        <taxon>Eukaryota</taxon>
        <taxon>Metamonada</taxon>
        <taxon>Parabasalia</taxon>
        <taxon>Tritrichomonadida</taxon>
        <taxon>Tritrichomonadidae</taxon>
        <taxon>Tritrichomonas</taxon>
    </lineage>
</organism>
<evidence type="ECO:0000256" key="1">
    <source>
        <dbReference type="ARBA" id="ARBA00022741"/>
    </source>
</evidence>
<dbReference type="PROSITE" id="PS51419">
    <property type="entry name" value="RAB"/>
    <property type="match status" value="1"/>
</dbReference>
<accession>A0A1J4KVC5</accession>
<comment type="caution">
    <text evidence="3">The sequence shown here is derived from an EMBL/GenBank/DDBJ whole genome shotgun (WGS) entry which is preliminary data.</text>
</comment>
<evidence type="ECO:0000313" key="3">
    <source>
        <dbReference type="EMBL" id="OHT15098.1"/>
    </source>
</evidence>
<dbReference type="PANTHER" id="PTHR24072">
    <property type="entry name" value="RHO FAMILY GTPASE"/>
    <property type="match status" value="1"/>
</dbReference>
<dbReference type="InterPro" id="IPR003578">
    <property type="entry name" value="Small_GTPase_Rho"/>
</dbReference>
<dbReference type="SMART" id="SM00174">
    <property type="entry name" value="RHO"/>
    <property type="match status" value="1"/>
</dbReference>